<gene>
    <name evidence="1" type="ORF">I9080_000505</name>
</gene>
<dbReference type="EMBL" id="DACTCB010000001">
    <property type="protein sequence ID" value="HAT4306749.1"/>
    <property type="molecule type" value="Genomic_DNA"/>
</dbReference>
<proteinExistence type="predicted"/>
<dbReference type="AlphaFoldDB" id="A0A8H9QVD0"/>
<comment type="caution">
    <text evidence="1">The sequence shown here is derived from an EMBL/GenBank/DDBJ whole genome shotgun (WGS) entry which is preliminary data.</text>
</comment>
<organism evidence="1">
    <name type="scientific">Clostridium perfringens</name>
    <dbReference type="NCBI Taxonomy" id="1502"/>
    <lineage>
        <taxon>Bacteria</taxon>
        <taxon>Bacillati</taxon>
        <taxon>Bacillota</taxon>
        <taxon>Clostridia</taxon>
        <taxon>Eubacteriales</taxon>
        <taxon>Clostridiaceae</taxon>
        <taxon>Clostridium</taxon>
    </lineage>
</organism>
<dbReference type="Proteomes" id="UP000859547">
    <property type="component" value="Unassembled WGS sequence"/>
</dbReference>
<protein>
    <submittedName>
        <fullName evidence="1">Uncharacterized protein</fullName>
    </submittedName>
</protein>
<accession>A0A8H9QVD0</accession>
<name>A0A8H9QVD0_CLOPF</name>
<sequence>MVIEGWYDNELKKTHITVHEYLESEESFQDDEASELEHNIQVDIWSKDSIESYNLKKQVRKLLKENGFKFASGQDLFESDTKIYHKGLRFTYLEEV</sequence>
<reference evidence="1" key="2">
    <citation type="submission" date="2020-07" db="EMBL/GenBank/DDBJ databases">
        <authorList>
            <consortium name="NCBI Pathogen Detection Project"/>
        </authorList>
    </citation>
    <scope>NUCLEOTIDE SEQUENCE</scope>
    <source>
        <strain evidence="1">C8</strain>
    </source>
</reference>
<reference evidence="1" key="1">
    <citation type="journal article" date="2018" name="Genome Biol.">
        <title>SKESA: strategic k-mer extension for scrupulous assemblies.</title>
        <authorList>
            <person name="Souvorov A."/>
            <person name="Agarwala R."/>
            <person name="Lipman D.J."/>
        </authorList>
    </citation>
    <scope>NUCLEOTIDE SEQUENCE</scope>
    <source>
        <strain evidence="1">C8</strain>
    </source>
</reference>
<evidence type="ECO:0000313" key="1">
    <source>
        <dbReference type="EMBL" id="HAT4306749.1"/>
    </source>
</evidence>